<evidence type="ECO:0000313" key="3">
    <source>
        <dbReference type="Proteomes" id="UP000779574"/>
    </source>
</evidence>
<evidence type="ECO:0000313" key="2">
    <source>
        <dbReference type="EMBL" id="KAG9665798.1"/>
    </source>
</evidence>
<organism evidence="2 3">
    <name type="scientific">Aureobasidium melanogenum</name>
    <name type="common">Aureobasidium pullulans var. melanogenum</name>
    <dbReference type="NCBI Taxonomy" id="46634"/>
    <lineage>
        <taxon>Eukaryota</taxon>
        <taxon>Fungi</taxon>
        <taxon>Dikarya</taxon>
        <taxon>Ascomycota</taxon>
        <taxon>Pezizomycotina</taxon>
        <taxon>Dothideomycetes</taxon>
        <taxon>Dothideomycetidae</taxon>
        <taxon>Dothideales</taxon>
        <taxon>Saccotheciaceae</taxon>
        <taxon>Aureobasidium</taxon>
    </lineage>
</organism>
<dbReference type="OrthoDB" id="5600002at2759"/>
<feature type="non-terminal residue" evidence="2">
    <location>
        <position position="125"/>
    </location>
</feature>
<sequence>MSDKTYKLPTPAPLQHMQQQSQQQIRQATSQQQTLLPPNANSDRALQDYLTQLALLDQQNKKRSLMNQQWDDERRAQMRQNHGLNRSQYFQMQLNSMEQQNKERLRMHREQREKTNGGTRKDSKL</sequence>
<protein>
    <submittedName>
        <fullName evidence="2">Uncharacterized protein</fullName>
    </submittedName>
</protein>
<feature type="region of interest" description="Disordered" evidence="1">
    <location>
        <begin position="1"/>
        <end position="41"/>
    </location>
</feature>
<feature type="region of interest" description="Disordered" evidence="1">
    <location>
        <begin position="94"/>
        <end position="125"/>
    </location>
</feature>
<evidence type="ECO:0000256" key="1">
    <source>
        <dbReference type="SAM" id="MobiDB-lite"/>
    </source>
</evidence>
<dbReference type="EMBL" id="JAHFXF010001570">
    <property type="protein sequence ID" value="KAG9665798.1"/>
    <property type="molecule type" value="Genomic_DNA"/>
</dbReference>
<dbReference type="AlphaFoldDB" id="A0A9P8IYY8"/>
<feature type="compositionally biased region" description="Basic and acidic residues" evidence="1">
    <location>
        <begin position="100"/>
        <end position="125"/>
    </location>
</feature>
<name>A0A9P8IYY8_AURME</name>
<reference evidence="2" key="1">
    <citation type="journal article" date="2021" name="J Fungi (Basel)">
        <title>Virulence traits and population genomics of the black yeast Aureobasidium melanogenum.</title>
        <authorList>
            <person name="Cernosa A."/>
            <person name="Sun X."/>
            <person name="Gostincar C."/>
            <person name="Fang C."/>
            <person name="Gunde-Cimerman N."/>
            <person name="Song Z."/>
        </authorList>
    </citation>
    <scope>NUCLEOTIDE SEQUENCE</scope>
    <source>
        <strain evidence="2">EXF-9911</strain>
    </source>
</reference>
<accession>A0A9P8IYY8</accession>
<feature type="compositionally biased region" description="Low complexity" evidence="1">
    <location>
        <begin position="15"/>
        <end position="33"/>
    </location>
</feature>
<dbReference type="Proteomes" id="UP000779574">
    <property type="component" value="Unassembled WGS sequence"/>
</dbReference>
<proteinExistence type="predicted"/>
<reference evidence="2" key="2">
    <citation type="submission" date="2021-08" db="EMBL/GenBank/DDBJ databases">
        <authorList>
            <person name="Gostincar C."/>
            <person name="Sun X."/>
            <person name="Song Z."/>
            <person name="Gunde-Cimerman N."/>
        </authorList>
    </citation>
    <scope>NUCLEOTIDE SEQUENCE</scope>
    <source>
        <strain evidence="2">EXF-9911</strain>
    </source>
</reference>
<gene>
    <name evidence="2" type="ORF">KCU76_g18223</name>
</gene>
<comment type="caution">
    <text evidence="2">The sequence shown here is derived from an EMBL/GenBank/DDBJ whole genome shotgun (WGS) entry which is preliminary data.</text>
</comment>